<evidence type="ECO:0000256" key="4">
    <source>
        <dbReference type="ARBA" id="ARBA00022683"/>
    </source>
</evidence>
<dbReference type="OrthoDB" id="389577at2"/>
<dbReference type="GO" id="GO:0009401">
    <property type="term" value="P:phosphoenolpyruvate-dependent sugar phosphotransferase system"/>
    <property type="evidence" value="ECO:0007669"/>
    <property type="project" value="UniProtKB-KW"/>
</dbReference>
<dbReference type="AlphaFoldDB" id="A0A1H3D8F8"/>
<dbReference type="Pfam" id="PF02255">
    <property type="entry name" value="PTS_IIA"/>
    <property type="match status" value="1"/>
</dbReference>
<keyword evidence="6" id="KW-0460">Magnesium</keyword>
<dbReference type="PROSITE" id="PS51095">
    <property type="entry name" value="PTS_EIIA_TYPE_3"/>
    <property type="match status" value="1"/>
</dbReference>
<protein>
    <submittedName>
        <fullName evidence="8">PTS system, cellobiose-specific IIA component</fullName>
    </submittedName>
</protein>
<dbReference type="RefSeq" id="WP_093754441.1">
    <property type="nucleotide sequence ID" value="NZ_BSYN01000011.1"/>
</dbReference>
<evidence type="ECO:0000313" key="9">
    <source>
        <dbReference type="Proteomes" id="UP000198828"/>
    </source>
</evidence>
<gene>
    <name evidence="8" type="ORF">SAMN05660923_02631</name>
</gene>
<dbReference type="InterPro" id="IPR036542">
    <property type="entry name" value="PTS_IIA_lac/cel_sf"/>
</dbReference>
<keyword evidence="3" id="KW-0808">Transferase</keyword>
<dbReference type="PANTHER" id="PTHR34382:SF7">
    <property type="entry name" value="PTS SYSTEM N,N'-DIACETYLCHITOBIOSE-SPECIFIC EIIA COMPONENT"/>
    <property type="match status" value="1"/>
</dbReference>
<comment type="cofactor">
    <cofactor evidence="6">
        <name>Mg(2+)</name>
        <dbReference type="ChEBI" id="CHEBI:18420"/>
    </cofactor>
    <text evidence="6">Binds 1 Mg(2+) ion per trimer.</text>
</comment>
<evidence type="ECO:0000256" key="5">
    <source>
        <dbReference type="PIRSR" id="PIRSR000699-1"/>
    </source>
</evidence>
<evidence type="ECO:0000256" key="3">
    <source>
        <dbReference type="ARBA" id="ARBA00022679"/>
    </source>
</evidence>
<evidence type="ECO:0000256" key="6">
    <source>
        <dbReference type="PIRSR" id="PIRSR000699-2"/>
    </source>
</evidence>
<dbReference type="CDD" id="cd00215">
    <property type="entry name" value="PTS_IIA_lac"/>
    <property type="match status" value="1"/>
</dbReference>
<organism evidence="8 9">
    <name type="scientific">Tepidimicrobium xylanilyticum</name>
    <dbReference type="NCBI Taxonomy" id="1123352"/>
    <lineage>
        <taxon>Bacteria</taxon>
        <taxon>Bacillati</taxon>
        <taxon>Bacillota</taxon>
        <taxon>Tissierellia</taxon>
        <taxon>Tissierellales</taxon>
        <taxon>Tepidimicrobiaceae</taxon>
        <taxon>Tepidimicrobium</taxon>
    </lineage>
</organism>
<dbReference type="InterPro" id="IPR003188">
    <property type="entry name" value="PTS_IIA_lac/cel"/>
</dbReference>
<keyword evidence="4" id="KW-0598">Phosphotransferase system</keyword>
<dbReference type="EMBL" id="FNNG01000014">
    <property type="protein sequence ID" value="SDX62570.1"/>
    <property type="molecule type" value="Genomic_DNA"/>
</dbReference>
<feature type="binding site" evidence="6">
    <location>
        <position position="78"/>
    </location>
    <ligand>
        <name>Mg(2+)</name>
        <dbReference type="ChEBI" id="CHEBI:18420"/>
        <note>ligand shared between all trimeric partners</note>
    </ligand>
</feature>
<keyword evidence="2" id="KW-0762">Sugar transport</keyword>
<feature type="active site" description="Tele-phosphohistidine intermediate" evidence="5">
    <location>
        <position position="75"/>
    </location>
</feature>
<name>A0A1H3D8F8_9FIRM</name>
<dbReference type="GO" id="GO:0016740">
    <property type="term" value="F:transferase activity"/>
    <property type="evidence" value="ECO:0007669"/>
    <property type="project" value="UniProtKB-KW"/>
</dbReference>
<dbReference type="Proteomes" id="UP000198828">
    <property type="component" value="Unassembled WGS sequence"/>
</dbReference>
<keyword evidence="6" id="KW-0479">Metal-binding</keyword>
<dbReference type="GO" id="GO:0046872">
    <property type="term" value="F:metal ion binding"/>
    <property type="evidence" value="ECO:0007669"/>
    <property type="project" value="UniProtKB-KW"/>
</dbReference>
<dbReference type="SUPFAM" id="SSF46973">
    <property type="entry name" value="Enzyme IIa from lactose specific PTS, IIa-lac"/>
    <property type="match status" value="1"/>
</dbReference>
<sequence length="113" mass="12736">MELEMIIMNIINYSGEARSLCMEGISYAKKGDINAARINIEKANEKIGCAHKSQTKLIQLEAQGEKQKFSLLLVHAQDHLMNAITTRDMALEFIDLYELVYNSSMVKGDRVNA</sequence>
<feature type="modified residue" description="Phosphohistidine; by HPr" evidence="7">
    <location>
        <position position="75"/>
    </location>
</feature>
<dbReference type="PIRSF" id="PIRSF000699">
    <property type="entry name" value="PTS_IILac_III"/>
    <property type="match status" value="1"/>
</dbReference>
<proteinExistence type="predicted"/>
<evidence type="ECO:0000256" key="1">
    <source>
        <dbReference type="ARBA" id="ARBA00022448"/>
    </source>
</evidence>
<dbReference type="Gene3D" id="1.20.58.80">
    <property type="entry name" value="Phosphotransferase system, lactose/cellobiose-type IIA subunit"/>
    <property type="match status" value="1"/>
</dbReference>
<evidence type="ECO:0000256" key="7">
    <source>
        <dbReference type="PROSITE-ProRule" id="PRU00418"/>
    </source>
</evidence>
<evidence type="ECO:0000256" key="2">
    <source>
        <dbReference type="ARBA" id="ARBA00022597"/>
    </source>
</evidence>
<dbReference type="PANTHER" id="PTHR34382">
    <property type="entry name" value="PTS SYSTEM N,N'-DIACETYLCHITOBIOSE-SPECIFIC EIIA COMPONENT"/>
    <property type="match status" value="1"/>
</dbReference>
<accession>A0A1H3D8F8</accession>
<evidence type="ECO:0000313" key="8">
    <source>
        <dbReference type="EMBL" id="SDX62570.1"/>
    </source>
</evidence>
<keyword evidence="9" id="KW-1185">Reference proteome</keyword>
<reference evidence="8 9" key="1">
    <citation type="submission" date="2016-10" db="EMBL/GenBank/DDBJ databases">
        <authorList>
            <person name="de Groot N.N."/>
        </authorList>
    </citation>
    <scope>NUCLEOTIDE SEQUENCE [LARGE SCALE GENOMIC DNA]</scope>
    <source>
        <strain evidence="8 9">DSM 23310</strain>
    </source>
</reference>
<keyword evidence="1" id="KW-0813">Transport</keyword>